<comment type="function">
    <text evidence="7">Binds to the 23S rRNA.</text>
</comment>
<dbReference type="InterPro" id="IPR000244">
    <property type="entry name" value="Ribosomal_bL9"/>
</dbReference>
<sequence>MKVILLKDVKGTGKAGTVVEVADGYARNFLLSKGFALEATAKNLNDLEGKRASIQHRLDTEKAAAMEIESKLKGRSVTIKAKAGQGGKLFGSVTSSVICDAIKKSYGVELDKKKVVLKNDIKTYGDFGIDIKLSQGISASMTVKVEPEE</sequence>
<evidence type="ECO:0000256" key="7">
    <source>
        <dbReference type="HAMAP-Rule" id="MF_00503"/>
    </source>
</evidence>
<evidence type="ECO:0000256" key="2">
    <source>
        <dbReference type="ARBA" id="ARBA00022730"/>
    </source>
</evidence>
<dbReference type="InterPro" id="IPR036791">
    <property type="entry name" value="Ribosomal_bL9_C_sf"/>
</dbReference>
<gene>
    <name evidence="7" type="primary">rplI</name>
    <name evidence="10" type="ORF">IAD28_05355</name>
</gene>
<evidence type="ECO:0000256" key="6">
    <source>
        <dbReference type="ARBA" id="ARBA00035292"/>
    </source>
</evidence>
<dbReference type="SUPFAM" id="SSF55653">
    <property type="entry name" value="Ribosomal protein L9 C-domain"/>
    <property type="match status" value="1"/>
</dbReference>
<keyword evidence="5 7" id="KW-0687">Ribonucleoprotein</keyword>
<dbReference type="NCBIfam" id="TIGR00158">
    <property type="entry name" value="L9"/>
    <property type="match status" value="1"/>
</dbReference>
<evidence type="ECO:0000313" key="11">
    <source>
        <dbReference type="Proteomes" id="UP000823960"/>
    </source>
</evidence>
<dbReference type="GO" id="GO:1990904">
    <property type="term" value="C:ribonucleoprotein complex"/>
    <property type="evidence" value="ECO:0007669"/>
    <property type="project" value="UniProtKB-KW"/>
</dbReference>
<dbReference type="FunFam" id="3.40.5.10:FF:000002">
    <property type="entry name" value="50S ribosomal protein L9"/>
    <property type="match status" value="1"/>
</dbReference>
<dbReference type="InterPro" id="IPR020070">
    <property type="entry name" value="Ribosomal_bL9_N"/>
</dbReference>
<evidence type="ECO:0000256" key="8">
    <source>
        <dbReference type="SAM" id="Coils"/>
    </source>
</evidence>
<dbReference type="GO" id="GO:0005840">
    <property type="term" value="C:ribosome"/>
    <property type="evidence" value="ECO:0007669"/>
    <property type="project" value="UniProtKB-KW"/>
</dbReference>
<reference evidence="10" key="1">
    <citation type="submission" date="2020-10" db="EMBL/GenBank/DDBJ databases">
        <authorList>
            <person name="Gilroy R."/>
        </authorList>
    </citation>
    <scope>NUCLEOTIDE SEQUENCE</scope>
    <source>
        <strain evidence="10">1370</strain>
    </source>
</reference>
<evidence type="ECO:0000256" key="4">
    <source>
        <dbReference type="ARBA" id="ARBA00022980"/>
    </source>
</evidence>
<dbReference type="PANTHER" id="PTHR21368">
    <property type="entry name" value="50S RIBOSOMAL PROTEIN L9"/>
    <property type="match status" value="1"/>
</dbReference>
<evidence type="ECO:0000256" key="1">
    <source>
        <dbReference type="ARBA" id="ARBA00010605"/>
    </source>
</evidence>
<dbReference type="HAMAP" id="MF_00503">
    <property type="entry name" value="Ribosomal_bL9"/>
    <property type="match status" value="1"/>
</dbReference>
<dbReference type="GO" id="GO:0003735">
    <property type="term" value="F:structural constituent of ribosome"/>
    <property type="evidence" value="ECO:0007669"/>
    <property type="project" value="InterPro"/>
</dbReference>
<dbReference type="GO" id="GO:0019843">
    <property type="term" value="F:rRNA binding"/>
    <property type="evidence" value="ECO:0007669"/>
    <property type="project" value="UniProtKB-UniRule"/>
</dbReference>
<dbReference type="Gene3D" id="3.10.430.100">
    <property type="entry name" value="Ribosomal protein L9, C-terminal domain"/>
    <property type="match status" value="1"/>
</dbReference>
<dbReference type="Pfam" id="PF03948">
    <property type="entry name" value="Ribosomal_L9_C"/>
    <property type="match status" value="1"/>
</dbReference>
<dbReference type="InterPro" id="IPR020594">
    <property type="entry name" value="Ribosomal_bL9_bac/chp"/>
</dbReference>
<dbReference type="PROSITE" id="PS00651">
    <property type="entry name" value="RIBOSOMAL_L9"/>
    <property type="match status" value="1"/>
</dbReference>
<accession>A0A9D1T4U8</accession>
<proteinExistence type="inferred from homology"/>
<dbReference type="InterPro" id="IPR036935">
    <property type="entry name" value="Ribosomal_bL9_N_sf"/>
</dbReference>
<keyword evidence="8" id="KW-0175">Coiled coil</keyword>
<evidence type="ECO:0000256" key="5">
    <source>
        <dbReference type="ARBA" id="ARBA00023274"/>
    </source>
</evidence>
<dbReference type="SUPFAM" id="SSF55658">
    <property type="entry name" value="L9 N-domain-like"/>
    <property type="match status" value="1"/>
</dbReference>
<dbReference type="InterPro" id="IPR020069">
    <property type="entry name" value="Ribosomal_bL9_C"/>
</dbReference>
<dbReference type="GO" id="GO:0006412">
    <property type="term" value="P:translation"/>
    <property type="evidence" value="ECO:0007669"/>
    <property type="project" value="UniProtKB-UniRule"/>
</dbReference>
<evidence type="ECO:0000313" key="10">
    <source>
        <dbReference type="EMBL" id="HIV11099.1"/>
    </source>
</evidence>
<dbReference type="InterPro" id="IPR009027">
    <property type="entry name" value="Ribosomal_bL9/RNase_H1_N"/>
</dbReference>
<keyword evidence="4 7" id="KW-0689">Ribosomal protein</keyword>
<feature type="domain" description="Ribosomal protein L9" evidence="9">
    <location>
        <begin position="13"/>
        <end position="40"/>
    </location>
</feature>
<organism evidence="10 11">
    <name type="scientific">Candidatus Faeciplasma avium</name>
    <dbReference type="NCBI Taxonomy" id="2840798"/>
    <lineage>
        <taxon>Bacteria</taxon>
        <taxon>Bacillati</taxon>
        <taxon>Bacillota</taxon>
        <taxon>Clostridia</taxon>
        <taxon>Eubacteriales</taxon>
        <taxon>Oscillospiraceae</taxon>
        <taxon>Oscillospiraceae incertae sedis</taxon>
        <taxon>Candidatus Faeciplasma</taxon>
    </lineage>
</organism>
<keyword evidence="3 7" id="KW-0694">RNA-binding</keyword>
<dbReference type="Gene3D" id="3.40.5.10">
    <property type="entry name" value="Ribosomal protein L9, N-terminal domain"/>
    <property type="match status" value="1"/>
</dbReference>
<dbReference type="Pfam" id="PF01281">
    <property type="entry name" value="Ribosomal_L9_N"/>
    <property type="match status" value="1"/>
</dbReference>
<reference evidence="10" key="2">
    <citation type="journal article" date="2021" name="PeerJ">
        <title>Extensive microbial diversity within the chicken gut microbiome revealed by metagenomics and culture.</title>
        <authorList>
            <person name="Gilroy R."/>
            <person name="Ravi A."/>
            <person name="Getino M."/>
            <person name="Pursley I."/>
            <person name="Horton D.L."/>
            <person name="Alikhan N.F."/>
            <person name="Baker D."/>
            <person name="Gharbi K."/>
            <person name="Hall N."/>
            <person name="Watson M."/>
            <person name="Adriaenssens E.M."/>
            <person name="Foster-Nyarko E."/>
            <person name="Jarju S."/>
            <person name="Secka A."/>
            <person name="Antonio M."/>
            <person name="Oren A."/>
            <person name="Chaudhuri R.R."/>
            <person name="La Ragione R."/>
            <person name="Hildebrand F."/>
            <person name="Pallen M.J."/>
        </authorList>
    </citation>
    <scope>NUCLEOTIDE SEQUENCE</scope>
    <source>
        <strain evidence="10">1370</strain>
    </source>
</reference>
<name>A0A9D1T4U8_9FIRM</name>
<evidence type="ECO:0000256" key="3">
    <source>
        <dbReference type="ARBA" id="ARBA00022884"/>
    </source>
</evidence>
<dbReference type="Proteomes" id="UP000823960">
    <property type="component" value="Unassembled WGS sequence"/>
</dbReference>
<keyword evidence="2 7" id="KW-0699">rRNA-binding</keyword>
<dbReference type="AlphaFoldDB" id="A0A9D1T4U8"/>
<protein>
    <recommendedName>
        <fullName evidence="6 7">Large ribosomal subunit protein bL9</fullName>
    </recommendedName>
</protein>
<comment type="similarity">
    <text evidence="1 7">Belongs to the bacterial ribosomal protein bL9 family.</text>
</comment>
<evidence type="ECO:0000259" key="9">
    <source>
        <dbReference type="PROSITE" id="PS00651"/>
    </source>
</evidence>
<feature type="coiled-coil region" evidence="8">
    <location>
        <begin position="37"/>
        <end position="64"/>
    </location>
</feature>
<dbReference type="EMBL" id="DVOL01000076">
    <property type="protein sequence ID" value="HIV11099.1"/>
    <property type="molecule type" value="Genomic_DNA"/>
</dbReference>
<comment type="caution">
    <text evidence="10">The sequence shown here is derived from an EMBL/GenBank/DDBJ whole genome shotgun (WGS) entry which is preliminary data.</text>
</comment>